<dbReference type="InterPro" id="IPR050261">
    <property type="entry name" value="FrsA_esterase"/>
</dbReference>
<dbReference type="GO" id="GO:0052689">
    <property type="term" value="F:carboxylic ester hydrolase activity"/>
    <property type="evidence" value="ECO:0007669"/>
    <property type="project" value="UniProtKB-ARBA"/>
</dbReference>
<gene>
    <name evidence="3" type="ORF">OMP40_08540</name>
</gene>
<accession>A0A9X4KQR9</accession>
<dbReference type="Pfam" id="PF01738">
    <property type="entry name" value="DLH"/>
    <property type="match status" value="1"/>
</dbReference>
<sequence>MSEQTITTAAFRLPLDNGLYIRGEAKTVGKGARRPVVIVSHGFRGHKDWSFWPETTDRLAAEGFYTVSFDYSRVVARETEASEAQIAEASTLSRELEELKIVANALRAGELPLAEQADASRLGLIGHSRAGGGAILHAAEQGGVRALVVWNGGSSPARAGGAGGRTLQEAALDDDQARHADRFVIENRLDEVRAEVLVVQGGADRESLLAQNRIFKQRAPHFQYHDIERADHTFNAVHPYAGTTPELEEALAVTIGFLRSRLNHDREAGAGDSSTSARKRG</sequence>
<protein>
    <submittedName>
        <fullName evidence="3">Dienelactone hydrolase family protein</fullName>
    </submittedName>
</protein>
<dbReference type="Proteomes" id="UP001153404">
    <property type="component" value="Unassembled WGS sequence"/>
</dbReference>
<dbReference type="SUPFAM" id="SSF53474">
    <property type="entry name" value="alpha/beta-Hydrolases"/>
    <property type="match status" value="1"/>
</dbReference>
<dbReference type="EMBL" id="JAPDIA010000003">
    <property type="protein sequence ID" value="MDG0809404.1"/>
    <property type="molecule type" value="Genomic_DNA"/>
</dbReference>
<dbReference type="InterPro" id="IPR029058">
    <property type="entry name" value="AB_hydrolase_fold"/>
</dbReference>
<name>A0A9X4KQR9_9BACL</name>
<proteinExistence type="predicted"/>
<dbReference type="PANTHER" id="PTHR22946">
    <property type="entry name" value="DIENELACTONE HYDROLASE DOMAIN-CONTAINING PROTEIN-RELATED"/>
    <property type="match status" value="1"/>
</dbReference>
<organism evidence="3 4">
    <name type="scientific">Cohnella rhizosphaerae</name>
    <dbReference type="NCBI Taxonomy" id="1457232"/>
    <lineage>
        <taxon>Bacteria</taxon>
        <taxon>Bacillati</taxon>
        <taxon>Bacillota</taxon>
        <taxon>Bacilli</taxon>
        <taxon>Bacillales</taxon>
        <taxon>Paenibacillaceae</taxon>
        <taxon>Cohnella</taxon>
    </lineage>
</organism>
<feature type="domain" description="Dienelactone hydrolase" evidence="2">
    <location>
        <begin position="30"/>
        <end position="154"/>
    </location>
</feature>
<dbReference type="Gene3D" id="3.40.50.1820">
    <property type="entry name" value="alpha/beta hydrolase"/>
    <property type="match status" value="1"/>
</dbReference>
<reference evidence="3" key="1">
    <citation type="submission" date="2022-10" db="EMBL/GenBank/DDBJ databases">
        <title>Comparative genomic analysis of Cohnella hashimotonis sp. nov., isolated from the International Space Station.</title>
        <authorList>
            <person name="Simpson A."/>
            <person name="Venkateswaran K."/>
        </authorList>
    </citation>
    <scope>NUCLEOTIDE SEQUENCE</scope>
    <source>
        <strain evidence="3">DSM 28161</strain>
    </source>
</reference>
<evidence type="ECO:0000259" key="2">
    <source>
        <dbReference type="Pfam" id="PF01738"/>
    </source>
</evidence>
<dbReference type="RefSeq" id="WP_277530693.1">
    <property type="nucleotide sequence ID" value="NZ_JAPDIA010000003.1"/>
</dbReference>
<dbReference type="InterPro" id="IPR002925">
    <property type="entry name" value="Dienelactn_hydro"/>
</dbReference>
<keyword evidence="1 3" id="KW-0378">Hydrolase</keyword>
<dbReference type="AlphaFoldDB" id="A0A9X4KQR9"/>
<evidence type="ECO:0000313" key="4">
    <source>
        <dbReference type="Proteomes" id="UP001153404"/>
    </source>
</evidence>
<keyword evidence="4" id="KW-1185">Reference proteome</keyword>
<dbReference type="PANTHER" id="PTHR22946:SF9">
    <property type="entry name" value="POLYKETIDE TRANSFERASE AF380"/>
    <property type="match status" value="1"/>
</dbReference>
<evidence type="ECO:0000256" key="1">
    <source>
        <dbReference type="ARBA" id="ARBA00022801"/>
    </source>
</evidence>
<comment type="caution">
    <text evidence="3">The sequence shown here is derived from an EMBL/GenBank/DDBJ whole genome shotgun (WGS) entry which is preliminary data.</text>
</comment>
<evidence type="ECO:0000313" key="3">
    <source>
        <dbReference type="EMBL" id="MDG0809404.1"/>
    </source>
</evidence>